<feature type="transmembrane region" description="Helical" evidence="6">
    <location>
        <begin position="46"/>
        <end position="64"/>
    </location>
</feature>
<dbReference type="Pfam" id="PF00753">
    <property type="entry name" value="Lactamase_B"/>
    <property type="match status" value="1"/>
</dbReference>
<dbReference type="RefSeq" id="WP_377927798.1">
    <property type="nucleotide sequence ID" value="NZ_JBHUEM010000009.1"/>
</dbReference>
<feature type="transmembrane region" description="Helical" evidence="6">
    <location>
        <begin position="331"/>
        <end position="349"/>
    </location>
</feature>
<dbReference type="PANTHER" id="PTHR30619:SF1">
    <property type="entry name" value="RECOMBINATION PROTEIN 2"/>
    <property type="match status" value="1"/>
</dbReference>
<evidence type="ECO:0000256" key="3">
    <source>
        <dbReference type="ARBA" id="ARBA00022692"/>
    </source>
</evidence>
<keyword evidence="5 6" id="KW-0472">Membrane</keyword>
<keyword evidence="3 6" id="KW-0812">Transmembrane</keyword>
<feature type="transmembrane region" description="Helical" evidence="6">
    <location>
        <begin position="263"/>
        <end position="296"/>
    </location>
</feature>
<evidence type="ECO:0000256" key="5">
    <source>
        <dbReference type="ARBA" id="ARBA00023136"/>
    </source>
</evidence>
<keyword evidence="4 6" id="KW-1133">Transmembrane helix</keyword>
<feature type="transmembrane region" description="Helical" evidence="6">
    <location>
        <begin position="361"/>
        <end position="379"/>
    </location>
</feature>
<feature type="transmembrane region" description="Helical" evidence="6">
    <location>
        <begin position="303"/>
        <end position="325"/>
    </location>
</feature>
<dbReference type="Gene3D" id="3.60.15.10">
    <property type="entry name" value="Ribonuclease Z/Hydroxyacylglutathione hydrolase-like"/>
    <property type="match status" value="1"/>
</dbReference>
<sequence length="783" mass="89284">MRNKWIYVAGSSILSICWVYHSFPLPLFFILILYLIMIMVRSNRYAGVWCCIAILLYALHFVIIESGNQSQYSKESKDITGKIITTPKVNGDMLTFTLQTKQNEAFYVSYRVGSEHEKKSLSTLTSRLICSFPGKLNEPEGARNFHAFDFKQYLYFNKIHWIVTPQIFSLSHCTDQYFNILDEIYVFREKGLKMIEDSFPPPFKGYAQALTFGSREELGVQTEEAFQQLGLIHLLAISGMHIGLLCAFIYYCGLRIGVTREKVIVILMILLPIYAILAGFAPSVVRAAIMCFLALLKLRFPSITLTTLDLISLAFLLMITVNPYYLFNVGFQLSFSVSLALILSSQYIFSRTKGFISQLAMVSIAATICSTPIILYHFYQFSVLSIPLNLFYVPMTSFFILPISFLSYFLQLLLPELNHLLIGPINECIQLLEDFVLTISKLDWQFIVLGRPSKWYLVLYSCSIFCLFVLLEKRGVSVKNVVLAIVPFTMITFIDWSTPYLNPYGEVTMMDVGQGDSLLIVYPYQKEVYLVDTGGTVSYGNKEKWQEKSEPFSIGKDIIVSYLKSKGINKISKLILTHPDFDHIGESLTLLEYMKIYEVMIPDYHIPPPLEIDIINKAKKKGSKITVLSETDEWMVGTSQIRILNPSRSFTNVNDGSIVMMMKLGSYVWLLTGDIEKAAEDWIVNQYPNLKIDVLKIAHHGSKTSTSSAFLAHTNPNIALISSGKNNRYGHPSKEVITRLNDQNVTIFRTDQNGAIRYRFLEHRGGTFEVKIPYDKVRKHNKN</sequence>
<dbReference type="InterPro" id="IPR052159">
    <property type="entry name" value="Competence_DNA_uptake"/>
</dbReference>
<evidence type="ECO:0000256" key="2">
    <source>
        <dbReference type="ARBA" id="ARBA00022475"/>
    </source>
</evidence>
<evidence type="ECO:0000313" key="8">
    <source>
        <dbReference type="EMBL" id="MFD1736636.1"/>
    </source>
</evidence>
<dbReference type="EMBL" id="JBHUEM010000009">
    <property type="protein sequence ID" value="MFD1736636.1"/>
    <property type="molecule type" value="Genomic_DNA"/>
</dbReference>
<name>A0ABW4LNG8_9BACI</name>
<dbReference type="InterPro" id="IPR004797">
    <property type="entry name" value="Competence_ComEC/Rec2"/>
</dbReference>
<organism evidence="8 9">
    <name type="scientific">Bacillus salitolerans</name>
    <dbReference type="NCBI Taxonomy" id="1437434"/>
    <lineage>
        <taxon>Bacteria</taxon>
        <taxon>Bacillati</taxon>
        <taxon>Bacillota</taxon>
        <taxon>Bacilli</taxon>
        <taxon>Bacillales</taxon>
        <taxon>Bacillaceae</taxon>
        <taxon>Bacillus</taxon>
    </lineage>
</organism>
<reference evidence="9" key="1">
    <citation type="journal article" date="2019" name="Int. J. Syst. Evol. Microbiol.">
        <title>The Global Catalogue of Microorganisms (GCM) 10K type strain sequencing project: providing services to taxonomists for standard genome sequencing and annotation.</title>
        <authorList>
            <consortium name="The Broad Institute Genomics Platform"/>
            <consortium name="The Broad Institute Genome Sequencing Center for Infectious Disease"/>
            <person name="Wu L."/>
            <person name="Ma J."/>
        </authorList>
    </citation>
    <scope>NUCLEOTIDE SEQUENCE [LARGE SCALE GENOMIC DNA]</scope>
    <source>
        <strain evidence="9">CCUG 49339</strain>
    </source>
</reference>
<evidence type="ECO:0000256" key="6">
    <source>
        <dbReference type="SAM" id="Phobius"/>
    </source>
</evidence>
<evidence type="ECO:0000259" key="7">
    <source>
        <dbReference type="SMART" id="SM00849"/>
    </source>
</evidence>
<evidence type="ECO:0000256" key="1">
    <source>
        <dbReference type="ARBA" id="ARBA00004651"/>
    </source>
</evidence>
<dbReference type="InterPro" id="IPR001279">
    <property type="entry name" value="Metallo-B-lactamas"/>
</dbReference>
<gene>
    <name evidence="8" type="ORF">ACFSCX_08660</name>
</gene>
<feature type="domain" description="Metallo-beta-lactamase" evidence="7">
    <location>
        <begin position="514"/>
        <end position="725"/>
    </location>
</feature>
<feature type="transmembrane region" description="Helical" evidence="6">
    <location>
        <begin position="477"/>
        <end position="496"/>
    </location>
</feature>
<proteinExistence type="predicted"/>
<evidence type="ECO:0000256" key="4">
    <source>
        <dbReference type="ARBA" id="ARBA00022989"/>
    </source>
</evidence>
<evidence type="ECO:0000313" key="9">
    <source>
        <dbReference type="Proteomes" id="UP001597214"/>
    </source>
</evidence>
<accession>A0ABW4LNG8</accession>
<dbReference type="NCBIfam" id="TIGR00361">
    <property type="entry name" value="ComEC_Rec2"/>
    <property type="match status" value="1"/>
</dbReference>
<keyword evidence="9" id="KW-1185">Reference proteome</keyword>
<dbReference type="Pfam" id="PF13567">
    <property type="entry name" value="DUF4131"/>
    <property type="match status" value="1"/>
</dbReference>
<protein>
    <submittedName>
        <fullName evidence="8">DNA internalization-related competence protein ComEC/Rec2</fullName>
    </submittedName>
</protein>
<dbReference type="PANTHER" id="PTHR30619">
    <property type="entry name" value="DNA INTERNALIZATION/COMPETENCE PROTEIN COMEC/REC2"/>
    <property type="match status" value="1"/>
</dbReference>
<feature type="transmembrane region" description="Helical" evidence="6">
    <location>
        <begin position="231"/>
        <end position="251"/>
    </location>
</feature>
<feature type="transmembrane region" description="Helical" evidence="6">
    <location>
        <begin position="12"/>
        <end position="40"/>
    </location>
</feature>
<dbReference type="InterPro" id="IPR036866">
    <property type="entry name" value="RibonucZ/Hydroxyglut_hydro"/>
</dbReference>
<comment type="caution">
    <text evidence="8">The sequence shown here is derived from an EMBL/GenBank/DDBJ whole genome shotgun (WGS) entry which is preliminary data.</text>
</comment>
<dbReference type="InterPro" id="IPR004477">
    <property type="entry name" value="ComEC_N"/>
</dbReference>
<dbReference type="InterPro" id="IPR035681">
    <property type="entry name" value="ComA-like_MBL"/>
</dbReference>
<keyword evidence="2" id="KW-1003">Cell membrane</keyword>
<comment type="subcellular location">
    <subcellularLocation>
        <location evidence="1">Cell membrane</location>
        <topology evidence="1">Multi-pass membrane protein</topology>
    </subcellularLocation>
</comment>
<dbReference type="InterPro" id="IPR025405">
    <property type="entry name" value="DUF4131"/>
</dbReference>
<dbReference type="SUPFAM" id="SSF56281">
    <property type="entry name" value="Metallo-hydrolase/oxidoreductase"/>
    <property type="match status" value="1"/>
</dbReference>
<dbReference type="NCBIfam" id="TIGR00360">
    <property type="entry name" value="ComEC_N-term"/>
    <property type="match status" value="1"/>
</dbReference>
<dbReference type="Pfam" id="PF03772">
    <property type="entry name" value="Competence"/>
    <property type="match status" value="1"/>
</dbReference>
<dbReference type="SMART" id="SM00849">
    <property type="entry name" value="Lactamase_B"/>
    <property type="match status" value="1"/>
</dbReference>
<feature type="transmembrane region" description="Helical" evidence="6">
    <location>
        <begin position="455"/>
        <end position="471"/>
    </location>
</feature>
<feature type="transmembrane region" description="Helical" evidence="6">
    <location>
        <begin position="391"/>
        <end position="410"/>
    </location>
</feature>
<dbReference type="Proteomes" id="UP001597214">
    <property type="component" value="Unassembled WGS sequence"/>
</dbReference>
<dbReference type="CDD" id="cd07731">
    <property type="entry name" value="ComA-like_MBL-fold"/>
    <property type="match status" value="1"/>
</dbReference>